<keyword evidence="2" id="KW-0238">DNA-binding</keyword>
<dbReference type="GO" id="GO:0015074">
    <property type="term" value="P:DNA integration"/>
    <property type="evidence" value="ECO:0007669"/>
    <property type="project" value="UniProtKB-KW"/>
</dbReference>
<dbReference type="InterPro" id="IPR013762">
    <property type="entry name" value="Integrase-like_cat_sf"/>
</dbReference>
<evidence type="ECO:0000313" key="5">
    <source>
        <dbReference type="EMBL" id="AWB20622.1"/>
    </source>
</evidence>
<dbReference type="InterPro" id="IPR011010">
    <property type="entry name" value="DNA_brk_join_enz"/>
</dbReference>
<dbReference type="EMBL" id="CP028843">
    <property type="protein sequence ID" value="AWB20622.1"/>
    <property type="molecule type" value="Genomic_DNA"/>
</dbReference>
<evidence type="ECO:0000259" key="4">
    <source>
        <dbReference type="PROSITE" id="PS51898"/>
    </source>
</evidence>
<keyword evidence="3" id="KW-0233">DNA recombination</keyword>
<evidence type="ECO:0000256" key="3">
    <source>
        <dbReference type="ARBA" id="ARBA00023172"/>
    </source>
</evidence>
<name>A0A2R4WGG0_9HYPH</name>
<reference evidence="5 6" key="1">
    <citation type="submission" date="2018-04" db="EMBL/GenBank/DDBJ databases">
        <title>Methylobacterium sp. PR1016A genome.</title>
        <authorList>
            <person name="Park W."/>
        </authorList>
    </citation>
    <scope>NUCLEOTIDE SEQUENCE [LARGE SCALE GENOMIC DNA]</scope>
    <source>
        <strain evidence="5 6">PR1016A</strain>
    </source>
</reference>
<sequence>MSRIKLKYVDSFTDRYGVRRFYFRRTKKDKRIMLPGLPGSDDFMSAYQLALDGQPPIARTKEGSPAAREVVPCSFDALVLRYFASPEFLALKTPTRKAYRLAIERIVRDDKIGPLKVADFRREHLKAMMAKRAETPSSANDTLKKLRILLKFAIDISWRRDDPTIGMKKFAEGEHHTWTEEEIALFEERWPLGTLQRTALALLLYTGQRVSDVAGMSWKDVNQEGTAIHVTQDKTGTKLWIPIHADLMSQLNEWPRHSATDAMLYTEYGKPFTAKGFGNKMADAIEAAKLPEECVSHGIRKAASRRLAEAGCTAHEIASITGHKSLAEVERYTKAASQQMLSQAGIAKLRAKVVPNSVS</sequence>
<dbReference type="Proteomes" id="UP000244755">
    <property type="component" value="Chromosome 1"/>
</dbReference>
<accession>A0A2R4WGG0</accession>
<dbReference type="PANTHER" id="PTHR30349">
    <property type="entry name" value="PHAGE INTEGRASE-RELATED"/>
    <property type="match status" value="1"/>
</dbReference>
<keyword evidence="1" id="KW-0229">DNA integration</keyword>
<protein>
    <submittedName>
        <fullName evidence="5">Integrase</fullName>
    </submittedName>
</protein>
<organism evidence="5 6">
    <name type="scientific">Methylobacterium currus</name>
    <dbReference type="NCBI Taxonomy" id="2051553"/>
    <lineage>
        <taxon>Bacteria</taxon>
        <taxon>Pseudomonadati</taxon>
        <taxon>Pseudomonadota</taxon>
        <taxon>Alphaproteobacteria</taxon>
        <taxon>Hyphomicrobiales</taxon>
        <taxon>Methylobacteriaceae</taxon>
        <taxon>Methylobacterium</taxon>
    </lineage>
</organism>
<dbReference type="PROSITE" id="PS51898">
    <property type="entry name" value="TYR_RECOMBINASE"/>
    <property type="match status" value="1"/>
</dbReference>
<dbReference type="KEGG" id="mee:DA075_06535"/>
<feature type="domain" description="Tyr recombinase" evidence="4">
    <location>
        <begin position="173"/>
        <end position="345"/>
    </location>
</feature>
<dbReference type="SUPFAM" id="SSF56349">
    <property type="entry name" value="DNA breaking-rejoining enzymes"/>
    <property type="match status" value="1"/>
</dbReference>
<evidence type="ECO:0000256" key="2">
    <source>
        <dbReference type="ARBA" id="ARBA00023125"/>
    </source>
</evidence>
<dbReference type="InterPro" id="IPR050090">
    <property type="entry name" value="Tyrosine_recombinase_XerCD"/>
</dbReference>
<dbReference type="Gene3D" id="1.10.150.130">
    <property type="match status" value="1"/>
</dbReference>
<dbReference type="GO" id="GO:0006310">
    <property type="term" value="P:DNA recombination"/>
    <property type="evidence" value="ECO:0007669"/>
    <property type="project" value="UniProtKB-KW"/>
</dbReference>
<dbReference type="OrthoDB" id="7873969at2"/>
<dbReference type="GO" id="GO:0003677">
    <property type="term" value="F:DNA binding"/>
    <property type="evidence" value="ECO:0007669"/>
    <property type="project" value="UniProtKB-KW"/>
</dbReference>
<keyword evidence="6" id="KW-1185">Reference proteome</keyword>
<dbReference type="PANTHER" id="PTHR30349:SF88">
    <property type="entry name" value="BLL1584 PROTEIN"/>
    <property type="match status" value="1"/>
</dbReference>
<dbReference type="AlphaFoldDB" id="A0A2R4WGG0"/>
<dbReference type="InterPro" id="IPR010998">
    <property type="entry name" value="Integrase_recombinase_N"/>
</dbReference>
<evidence type="ECO:0000256" key="1">
    <source>
        <dbReference type="ARBA" id="ARBA00022908"/>
    </source>
</evidence>
<evidence type="ECO:0000313" key="6">
    <source>
        <dbReference type="Proteomes" id="UP000244755"/>
    </source>
</evidence>
<dbReference type="InterPro" id="IPR002104">
    <property type="entry name" value="Integrase_catalytic"/>
</dbReference>
<dbReference type="Pfam" id="PF00589">
    <property type="entry name" value="Phage_integrase"/>
    <property type="match status" value="1"/>
</dbReference>
<dbReference type="RefSeq" id="WP_099952522.1">
    <property type="nucleotide sequence ID" value="NZ_CP028843.1"/>
</dbReference>
<proteinExistence type="predicted"/>
<gene>
    <name evidence="5" type="ORF">DA075_06535</name>
</gene>
<dbReference type="Gene3D" id="1.10.443.10">
    <property type="entry name" value="Intergrase catalytic core"/>
    <property type="match status" value="1"/>
</dbReference>